<dbReference type="AlphaFoldDB" id="A0A4R8ZV93"/>
<dbReference type="Proteomes" id="UP000297447">
    <property type="component" value="Unassembled WGS sequence"/>
</dbReference>
<dbReference type="GO" id="GO:0003677">
    <property type="term" value="F:DNA binding"/>
    <property type="evidence" value="ECO:0007669"/>
    <property type="project" value="UniProtKB-KW"/>
</dbReference>
<dbReference type="InterPro" id="IPR029016">
    <property type="entry name" value="GAF-like_dom_sf"/>
</dbReference>
<proteinExistence type="predicted"/>
<dbReference type="PROSITE" id="PS51077">
    <property type="entry name" value="HTH_ICLR"/>
    <property type="match status" value="1"/>
</dbReference>
<reference evidence="6 7" key="1">
    <citation type="submission" date="2019-03" db="EMBL/GenBank/DDBJ databases">
        <title>Genomics of glacier-inhabiting Cryobacterium strains.</title>
        <authorList>
            <person name="Liu Q."/>
            <person name="Xin Y.-H."/>
        </authorList>
    </citation>
    <scope>NUCLEOTIDE SEQUENCE [LARGE SCALE GENOMIC DNA]</scope>
    <source>
        <strain evidence="6 7">Hh14</strain>
    </source>
</reference>
<dbReference type="PROSITE" id="PS51078">
    <property type="entry name" value="ICLR_ED"/>
    <property type="match status" value="1"/>
</dbReference>
<keyword evidence="3" id="KW-0804">Transcription</keyword>
<dbReference type="Gene3D" id="1.10.10.10">
    <property type="entry name" value="Winged helix-like DNA-binding domain superfamily/Winged helix DNA-binding domain"/>
    <property type="match status" value="1"/>
</dbReference>
<evidence type="ECO:0000313" key="6">
    <source>
        <dbReference type="EMBL" id="TFD46951.1"/>
    </source>
</evidence>
<evidence type="ECO:0000256" key="2">
    <source>
        <dbReference type="ARBA" id="ARBA00023125"/>
    </source>
</evidence>
<dbReference type="PANTHER" id="PTHR30136:SF24">
    <property type="entry name" value="HTH-TYPE TRANSCRIPTIONAL REPRESSOR ALLR"/>
    <property type="match status" value="1"/>
</dbReference>
<dbReference type="SUPFAM" id="SSF55781">
    <property type="entry name" value="GAF domain-like"/>
    <property type="match status" value="1"/>
</dbReference>
<evidence type="ECO:0000259" key="5">
    <source>
        <dbReference type="PROSITE" id="PS51078"/>
    </source>
</evidence>
<dbReference type="InterPro" id="IPR036390">
    <property type="entry name" value="WH_DNA-bd_sf"/>
</dbReference>
<dbReference type="SMART" id="SM00346">
    <property type="entry name" value="HTH_ICLR"/>
    <property type="match status" value="1"/>
</dbReference>
<dbReference type="SUPFAM" id="SSF46785">
    <property type="entry name" value="Winged helix' DNA-binding domain"/>
    <property type="match status" value="1"/>
</dbReference>
<organism evidence="6 7">
    <name type="scientific">Cryobacterium frigoriphilum</name>
    <dbReference type="NCBI Taxonomy" id="1259150"/>
    <lineage>
        <taxon>Bacteria</taxon>
        <taxon>Bacillati</taxon>
        <taxon>Actinomycetota</taxon>
        <taxon>Actinomycetes</taxon>
        <taxon>Micrococcales</taxon>
        <taxon>Microbacteriaceae</taxon>
        <taxon>Cryobacterium</taxon>
    </lineage>
</organism>
<dbReference type="Pfam" id="PF01614">
    <property type="entry name" value="IclR_C"/>
    <property type="match status" value="1"/>
</dbReference>
<protein>
    <recommendedName>
        <fullName evidence="8">IclR family transcriptional regulator</fullName>
    </recommendedName>
</protein>
<dbReference type="GO" id="GO:0003700">
    <property type="term" value="F:DNA-binding transcription factor activity"/>
    <property type="evidence" value="ECO:0007669"/>
    <property type="project" value="TreeGrafter"/>
</dbReference>
<name>A0A4R8ZV93_9MICO</name>
<comment type="caution">
    <text evidence="6">The sequence shown here is derived from an EMBL/GenBank/DDBJ whole genome shotgun (WGS) entry which is preliminary data.</text>
</comment>
<dbReference type="PANTHER" id="PTHR30136">
    <property type="entry name" value="HELIX-TURN-HELIX TRANSCRIPTIONAL REGULATOR, ICLR FAMILY"/>
    <property type="match status" value="1"/>
</dbReference>
<accession>A0A4R8ZV93</accession>
<dbReference type="InterPro" id="IPR014757">
    <property type="entry name" value="Tscrpt_reg_IclR_C"/>
</dbReference>
<keyword evidence="2" id="KW-0238">DNA-binding</keyword>
<sequence>MAQSGISVPDQTAGPGKSVTERAFAVLMSFDMMHRSMTLSQISRRSGLPLATTFRLLNHLEGISAVQRDTGGRYAIGPKIWELGILAPTHDVIGMGTRPLLVRLAAKTNMMVRVFVFNGQKALCVEEVLANGASSPRTGPGTVLTLIDSAVGHILMVQMSQADRVALPLTRTQYSRLEERLAVIGERGWARRTDDDGDVEYAVPIYSDGRPPMALSLSTPPSETSVLLRHEPPIDRLIPELRGVARSIAAVLSSTREESDHE</sequence>
<dbReference type="OrthoDB" id="4068713at2"/>
<evidence type="ECO:0000259" key="4">
    <source>
        <dbReference type="PROSITE" id="PS51077"/>
    </source>
</evidence>
<dbReference type="RefSeq" id="WP_134520627.1">
    <property type="nucleotide sequence ID" value="NZ_SOHE01000069.1"/>
</dbReference>
<dbReference type="InterPro" id="IPR050707">
    <property type="entry name" value="HTH_MetabolicPath_Reg"/>
</dbReference>
<evidence type="ECO:0000313" key="7">
    <source>
        <dbReference type="Proteomes" id="UP000297447"/>
    </source>
</evidence>
<dbReference type="InterPro" id="IPR005471">
    <property type="entry name" value="Tscrpt_reg_IclR_N"/>
</dbReference>
<dbReference type="GO" id="GO:0045892">
    <property type="term" value="P:negative regulation of DNA-templated transcription"/>
    <property type="evidence" value="ECO:0007669"/>
    <property type="project" value="TreeGrafter"/>
</dbReference>
<evidence type="ECO:0000256" key="3">
    <source>
        <dbReference type="ARBA" id="ARBA00023163"/>
    </source>
</evidence>
<keyword evidence="7" id="KW-1185">Reference proteome</keyword>
<dbReference type="Pfam" id="PF09339">
    <property type="entry name" value="HTH_IclR"/>
    <property type="match status" value="1"/>
</dbReference>
<dbReference type="Gene3D" id="3.30.450.40">
    <property type="match status" value="1"/>
</dbReference>
<evidence type="ECO:0000256" key="1">
    <source>
        <dbReference type="ARBA" id="ARBA00023015"/>
    </source>
</evidence>
<keyword evidence="1" id="KW-0805">Transcription regulation</keyword>
<feature type="domain" description="IclR-ED" evidence="5">
    <location>
        <begin position="79"/>
        <end position="254"/>
    </location>
</feature>
<feature type="domain" description="HTH iclR-type" evidence="4">
    <location>
        <begin position="17"/>
        <end position="78"/>
    </location>
</feature>
<dbReference type="EMBL" id="SOHE01000069">
    <property type="protein sequence ID" value="TFD46951.1"/>
    <property type="molecule type" value="Genomic_DNA"/>
</dbReference>
<gene>
    <name evidence="6" type="ORF">E3T55_16400</name>
</gene>
<dbReference type="InterPro" id="IPR036388">
    <property type="entry name" value="WH-like_DNA-bd_sf"/>
</dbReference>
<evidence type="ECO:0008006" key="8">
    <source>
        <dbReference type="Google" id="ProtNLM"/>
    </source>
</evidence>